<dbReference type="PANTHER" id="PTHR47064:SF2">
    <property type="entry name" value="SMP-30_GLUCONOLACTONASE_LRE-LIKE REGION DOMAIN-CONTAINING PROTEIN-RELATED"/>
    <property type="match status" value="1"/>
</dbReference>
<dbReference type="Gene3D" id="1.20.5.170">
    <property type="match status" value="1"/>
</dbReference>
<dbReference type="Pfam" id="PF13634">
    <property type="entry name" value="Nucleoporin_FG"/>
    <property type="match status" value="2"/>
</dbReference>
<reference evidence="6 7" key="1">
    <citation type="submission" date="2016-08" db="EMBL/GenBank/DDBJ databases">
        <authorList>
            <consortium name="Lentinula edodes genome sequencing consortium"/>
            <person name="Sakamoto Y."/>
            <person name="Nakade K."/>
            <person name="Sato S."/>
            <person name="Yoshida Y."/>
            <person name="Miyazaki K."/>
            <person name="Natsume S."/>
            <person name="Konno N."/>
        </authorList>
    </citation>
    <scope>NUCLEOTIDE SEQUENCE [LARGE SCALE GENOMIC DNA]</scope>
    <source>
        <strain evidence="6 7">NBRC 111202</strain>
    </source>
</reference>
<accession>A0A1Q3E7X9</accession>
<keyword evidence="6" id="KW-0378">Hydrolase</keyword>
<dbReference type="EMBL" id="BDGU01000145">
    <property type="protein sequence ID" value="GAW03343.1"/>
    <property type="molecule type" value="Genomic_DNA"/>
</dbReference>
<feature type="domain" description="Nucleoporin Nup54 alpha-helical" evidence="5">
    <location>
        <begin position="258"/>
        <end position="412"/>
    </location>
</feature>
<dbReference type="SUPFAM" id="SSF63829">
    <property type="entry name" value="Calcium-dependent phosphotriesterase"/>
    <property type="match status" value="1"/>
</dbReference>
<keyword evidence="2" id="KW-0813">Transport</keyword>
<feature type="compositionally biased region" description="Polar residues" evidence="3">
    <location>
        <begin position="112"/>
        <end position="129"/>
    </location>
</feature>
<feature type="compositionally biased region" description="Polar residues" evidence="3">
    <location>
        <begin position="42"/>
        <end position="74"/>
    </location>
</feature>
<proteinExistence type="predicted"/>
<dbReference type="Gene3D" id="2.120.10.30">
    <property type="entry name" value="TolB, C-terminal domain"/>
    <property type="match status" value="1"/>
</dbReference>
<evidence type="ECO:0000313" key="6">
    <source>
        <dbReference type="EMBL" id="GAW03343.1"/>
    </source>
</evidence>
<sequence>MSLFGTSATPASGTSLFGAVNSNPGATTNPPAGGSIFGGFGAQSTNNNANPQQSTPSLFGSSTNTNSVAQQPSGNPLFGGSNTNTGTGSSIFGNNAAGNSLFGKPATTTNTGSSIFGGQTNAPAATGGNSLFGPGTAQPAGSSGSSFFATPPGGQQQQNPNQPKPGLFGNTNTNTNPLFGGASTTNTNTSGSIFGSGSTSNPLFGGSSTGQQSGTGTGSLFGSANAAPVNATSGSMLGGNSTLGIPVEPSQVNLYGRPPNAVNEALWQKAVRENPDPSCLVPVLAIGFDDLRGRVDAQVSQSAAHKEKLLELQQKLRTLSTNHSTLTVPRLQRYSALQTQLTHRLLRLVQHLHLLIPSVRSSAINENEEALRGVLEEVVAEVGVGASNAGLRSNGEGFGKGRLKSKLGELWAVVGALKAREQSLNATFGGSSEWRVVDEEGLARIAQILAEQQAGLAHLTKILHKDLKDLAIIMGTAEGAGEDIGPDDVLGSSFGSRDNSMQSKRSIHDRHGQIAIVNLLDFNVIGTDGHFRDVLHDRHFNPTNHTVPFFQVFEDEFLDVIGPNPSLNVISSDPSFAFAHEAPVWVPDTDEIFFCSNAGGDLGRSDINHNNQVGKVSLKEVALAMAEGPTDVNVTHYKINLPESVQMTNGGTGLYKGQILLTNEGRGHRPANLVLVNPHPPHNVTVLLDHFYGRQFNSLNDVKVHSSGNIFFTDVPYGYYQHFKTEPQLPNQIYSFNPRTGAIRVVADQLNKPNGLAFSRDHKTVYVADTGSLIGKFGRNLTLPATIQKYDVDPKTLEFKNKRVFAYADSGAADGLGVDEFGNVYGACFDGINVWNPSGTLIGKFFLGTKSANFAFVGKGRLAILAETKIYLAHINAGGMSLMHKD</sequence>
<dbReference type="Pfam" id="PF13874">
    <property type="entry name" value="Nup54"/>
    <property type="match status" value="1"/>
</dbReference>
<feature type="compositionally biased region" description="Polar residues" evidence="3">
    <location>
        <begin position="139"/>
        <end position="148"/>
    </location>
</feature>
<keyword evidence="2" id="KW-0653">Protein transport</keyword>
<evidence type="ECO:0000256" key="2">
    <source>
        <dbReference type="ARBA" id="ARBA00023132"/>
    </source>
</evidence>
<keyword evidence="2" id="KW-0811">Translocation</keyword>
<dbReference type="STRING" id="5353.A0A1Q3E7X9"/>
<feature type="region of interest" description="Disordered" evidence="3">
    <location>
        <begin position="112"/>
        <end position="221"/>
    </location>
</feature>
<dbReference type="PANTHER" id="PTHR47064">
    <property type="entry name" value="PUTATIVE (AFU_ORTHOLOGUE AFUA_1G08990)-RELATED"/>
    <property type="match status" value="1"/>
</dbReference>
<keyword evidence="2" id="KW-0539">Nucleus</keyword>
<keyword evidence="7" id="KW-1185">Reference proteome</keyword>
<comment type="subcellular location">
    <subcellularLocation>
        <location evidence="1">Nucleus</location>
        <location evidence="1">Nuclear pore complex</location>
    </subcellularLocation>
</comment>
<comment type="caution">
    <text evidence="6">The sequence shown here is derived from an EMBL/GenBank/DDBJ whole genome shotgun (WGS) entry which is preliminary data.</text>
</comment>
<evidence type="ECO:0000259" key="4">
    <source>
        <dbReference type="Pfam" id="PF08450"/>
    </source>
</evidence>
<evidence type="ECO:0000259" key="5">
    <source>
        <dbReference type="Pfam" id="PF13874"/>
    </source>
</evidence>
<dbReference type="Proteomes" id="UP000188533">
    <property type="component" value="Unassembled WGS sequence"/>
</dbReference>
<keyword evidence="2" id="KW-0509">mRNA transport</keyword>
<gene>
    <name evidence="6" type="ORF">LENED_005063</name>
</gene>
<evidence type="ECO:0000313" key="7">
    <source>
        <dbReference type="Proteomes" id="UP000188533"/>
    </source>
</evidence>
<dbReference type="InterPro" id="IPR025712">
    <property type="entry name" value="Nup54_alpha-helical_dom"/>
</dbReference>
<name>A0A1Q3E7X9_LENED</name>
<dbReference type="GO" id="GO:0005643">
    <property type="term" value="C:nuclear pore"/>
    <property type="evidence" value="ECO:0007669"/>
    <property type="project" value="UniProtKB-SubCell"/>
</dbReference>
<dbReference type="InterPro" id="IPR013658">
    <property type="entry name" value="SGL"/>
</dbReference>
<feature type="domain" description="SMP-30/Gluconolactonase/LRE-like region" evidence="4">
    <location>
        <begin position="581"/>
        <end position="860"/>
    </location>
</feature>
<dbReference type="Pfam" id="PF08450">
    <property type="entry name" value="SGL"/>
    <property type="match status" value="1"/>
</dbReference>
<protein>
    <submittedName>
        <fullName evidence="6">D-lactonohydrolase-like protein</fullName>
    </submittedName>
</protein>
<dbReference type="InterPro" id="IPR052988">
    <property type="entry name" value="Oryzine_lactonohydrolase"/>
</dbReference>
<reference evidence="6 7" key="2">
    <citation type="submission" date="2017-02" db="EMBL/GenBank/DDBJ databases">
        <title>A genome survey and senescence transcriptome analysis in Lentinula edodes.</title>
        <authorList>
            <person name="Sakamoto Y."/>
            <person name="Nakade K."/>
            <person name="Sato S."/>
            <person name="Yoshida Y."/>
            <person name="Miyazaki K."/>
            <person name="Natsume S."/>
            <person name="Konno N."/>
        </authorList>
    </citation>
    <scope>NUCLEOTIDE SEQUENCE [LARGE SCALE GENOMIC DNA]</scope>
    <source>
        <strain evidence="6 7">NBRC 111202</strain>
    </source>
</reference>
<keyword evidence="2" id="KW-0906">Nuclear pore complex</keyword>
<feature type="compositionally biased region" description="Low complexity" evidence="3">
    <location>
        <begin position="151"/>
        <end position="166"/>
    </location>
</feature>
<dbReference type="InterPro" id="IPR011042">
    <property type="entry name" value="6-blade_b-propeller_TolB-like"/>
</dbReference>
<feature type="region of interest" description="Disordered" evidence="3">
    <location>
        <begin position="22"/>
        <end position="85"/>
    </location>
</feature>
<feature type="compositionally biased region" description="Low complexity" evidence="3">
    <location>
        <begin position="180"/>
        <end position="212"/>
    </location>
</feature>
<dbReference type="AlphaFoldDB" id="A0A1Q3E7X9"/>
<dbReference type="InterPro" id="IPR025574">
    <property type="entry name" value="Nucleoporin_FG_rpt"/>
</dbReference>
<evidence type="ECO:0000256" key="1">
    <source>
        <dbReference type="ARBA" id="ARBA00004567"/>
    </source>
</evidence>
<evidence type="ECO:0000256" key="3">
    <source>
        <dbReference type="SAM" id="MobiDB-lite"/>
    </source>
</evidence>
<organism evidence="6 7">
    <name type="scientific">Lentinula edodes</name>
    <name type="common">Shiitake mushroom</name>
    <name type="synonym">Lentinus edodes</name>
    <dbReference type="NCBI Taxonomy" id="5353"/>
    <lineage>
        <taxon>Eukaryota</taxon>
        <taxon>Fungi</taxon>
        <taxon>Dikarya</taxon>
        <taxon>Basidiomycota</taxon>
        <taxon>Agaricomycotina</taxon>
        <taxon>Agaricomycetes</taxon>
        <taxon>Agaricomycetidae</taxon>
        <taxon>Agaricales</taxon>
        <taxon>Marasmiineae</taxon>
        <taxon>Omphalotaceae</taxon>
        <taxon>Lentinula</taxon>
    </lineage>
</organism>
<dbReference type="GO" id="GO:0016787">
    <property type="term" value="F:hydrolase activity"/>
    <property type="evidence" value="ECO:0007669"/>
    <property type="project" value="UniProtKB-KW"/>
</dbReference>